<feature type="region of interest" description="Disordered" evidence="1">
    <location>
        <begin position="486"/>
        <end position="537"/>
    </location>
</feature>
<feature type="compositionally biased region" description="Basic residues" evidence="1">
    <location>
        <begin position="11"/>
        <end position="29"/>
    </location>
</feature>
<evidence type="ECO:0000256" key="1">
    <source>
        <dbReference type="SAM" id="MobiDB-lite"/>
    </source>
</evidence>
<sequence>MDFDDDDKPKAVAKTRRFAPGRAGKPKPKPKPEPPSQTDASSESVSKSEHDVDAKFAGPKVEPEVYNGAAVKMEIDPKVDKEPEPELDTTEVELMEVDQLPLQEQKEEEEEEEEDVVVREIDVYFNPSIEDNTKLYVLQYPLRPSWRPYEMDERCEEVRVNPSTSQVEIDMSMDVNSRNYDSEFGSKLRMTKQTLTTTWKQPPTLDYAVGVLSGDKLHLNPVHAIAQLRPSMDYLSTKKKQEEAIEESAGTSKKQNKGAQASADQKPVNEEKWVSLKYHGLQSEFCSKYLTGMMANENSSIDFNMTPDVYINSLCRGESSRNSESKEISKRVLTSLPLEERVQKLLCQGRSLFRYSVLKYYAPEYSDEDFLKVLQEYALFVQGLWTPKTSLLKLDKPLELSRDYVLMLFNKNPIIKYSVVEATGRLSDKIKTRLTEFAKDRPLLCDWKFKEPTDVSFKKFLESHYPEIAKKQASFWKEKEEKLTSFIQTQGGKSRTDNRKNPKNPPETAKPENPATQSDKGGGSSRNAKSVGPKMSDDIRRAIPKALKKVFQTHKVCSYETICQTLRDNAVLQANNPKSDSVMAKKVAEAVDAHQDELQEIISEVTVNIHGSFVSKSSPDHPEFDPLREVVISLLLVSGKKLMKANICEAGKTVLGREITDNEFYKVMHDICVSNSSGWLLRKAR</sequence>
<proteinExistence type="predicted"/>
<keyword evidence="2" id="KW-0804">Transcription</keyword>
<dbReference type="PANTHER" id="PTHR12069">
    <property type="entry name" value="DNA-DIRECTED RNA POLYMERASES III 80 KDA POLYPEPTIDE RNA POLYMERASE III SUBUNIT 5"/>
    <property type="match status" value="1"/>
</dbReference>
<keyword evidence="2" id="KW-0240">DNA-directed RNA polymerase</keyword>
<dbReference type="GO" id="GO:0042797">
    <property type="term" value="P:tRNA transcription by RNA polymerase III"/>
    <property type="evidence" value="ECO:0007669"/>
    <property type="project" value="TreeGrafter"/>
</dbReference>
<organism evidence="2">
    <name type="scientific">Noccaea caerulescens</name>
    <name type="common">Alpine penny-cress</name>
    <name type="synonym">Thlaspi caerulescens</name>
    <dbReference type="NCBI Taxonomy" id="107243"/>
    <lineage>
        <taxon>Eukaryota</taxon>
        <taxon>Viridiplantae</taxon>
        <taxon>Streptophyta</taxon>
        <taxon>Embryophyta</taxon>
        <taxon>Tracheophyta</taxon>
        <taxon>Spermatophyta</taxon>
        <taxon>Magnoliopsida</taxon>
        <taxon>eudicotyledons</taxon>
        <taxon>Gunneridae</taxon>
        <taxon>Pentapetalae</taxon>
        <taxon>rosids</taxon>
        <taxon>malvids</taxon>
        <taxon>Brassicales</taxon>
        <taxon>Brassicaceae</taxon>
        <taxon>Coluteocarpeae</taxon>
        <taxon>Noccaea</taxon>
    </lineage>
</organism>
<dbReference type="EMBL" id="GEVK01021400">
    <property type="protein sequence ID" value="JAU31432.1"/>
    <property type="molecule type" value="Transcribed_RNA"/>
</dbReference>
<dbReference type="PANTHER" id="PTHR12069:SF0">
    <property type="entry name" value="DNA-DIRECTED RNA POLYMERASE III SUBUNIT RPC5"/>
    <property type="match status" value="1"/>
</dbReference>
<feature type="compositionally biased region" description="Polar residues" evidence="1">
    <location>
        <begin position="36"/>
        <end position="45"/>
    </location>
</feature>
<dbReference type="Pfam" id="PF04801">
    <property type="entry name" value="RPC5"/>
    <property type="match status" value="1"/>
</dbReference>
<gene>
    <name evidence="2" type="ORF">LC_TR15296_c2_g1_i1_g.51649</name>
</gene>
<name>A0A1J3EMR1_NOCCA</name>
<feature type="region of interest" description="Disordered" evidence="1">
    <location>
        <begin position="237"/>
        <end position="268"/>
    </location>
</feature>
<reference evidence="2" key="1">
    <citation type="submission" date="2016-07" db="EMBL/GenBank/DDBJ databases">
        <title>De novo transcriptome assembly of four accessions of the metal hyperaccumulator plant Noccaea caerulescens.</title>
        <authorList>
            <person name="Blande D."/>
            <person name="Halimaa P."/>
            <person name="Tervahauta A.I."/>
            <person name="Aarts M.G."/>
            <person name="Karenlampi S.O."/>
        </authorList>
    </citation>
    <scope>NUCLEOTIDE SEQUENCE</scope>
</reference>
<feature type="region of interest" description="Disordered" evidence="1">
    <location>
        <begin position="1"/>
        <end position="62"/>
    </location>
</feature>
<dbReference type="AlphaFoldDB" id="A0A1J3EMR1"/>
<dbReference type="GO" id="GO:0005666">
    <property type="term" value="C:RNA polymerase III complex"/>
    <property type="evidence" value="ECO:0007669"/>
    <property type="project" value="TreeGrafter"/>
</dbReference>
<evidence type="ECO:0000313" key="2">
    <source>
        <dbReference type="EMBL" id="JAU31432.1"/>
    </source>
</evidence>
<accession>A0A1J3EMR1</accession>
<protein>
    <submittedName>
        <fullName evidence="2">DNA-directed RNA polymerase III subunit RPC5</fullName>
    </submittedName>
</protein>
<feature type="compositionally biased region" description="Polar residues" evidence="1">
    <location>
        <begin position="249"/>
        <end position="263"/>
    </location>
</feature>
<dbReference type="InterPro" id="IPR006886">
    <property type="entry name" value="RNA_pol_III_Rpc5"/>
</dbReference>